<evidence type="ECO:0000256" key="2">
    <source>
        <dbReference type="SAM" id="Phobius"/>
    </source>
</evidence>
<keyword evidence="2" id="KW-1133">Transmembrane helix</keyword>
<feature type="transmembrane region" description="Helical" evidence="2">
    <location>
        <begin position="272"/>
        <end position="291"/>
    </location>
</feature>
<dbReference type="EMBL" id="BDRX01000017">
    <property type="protein sequence ID" value="GBF90539.1"/>
    <property type="molecule type" value="Genomic_DNA"/>
</dbReference>
<feature type="transmembrane region" description="Helical" evidence="2">
    <location>
        <begin position="233"/>
        <end position="252"/>
    </location>
</feature>
<keyword evidence="2" id="KW-0472">Membrane</keyword>
<feature type="transmembrane region" description="Helical" evidence="2">
    <location>
        <begin position="334"/>
        <end position="354"/>
    </location>
</feature>
<keyword evidence="4" id="KW-1185">Reference proteome</keyword>
<feature type="transmembrane region" description="Helical" evidence="2">
    <location>
        <begin position="107"/>
        <end position="127"/>
    </location>
</feature>
<accession>A0A2V0NTA1</accession>
<organism evidence="3 4">
    <name type="scientific">Raphidocelis subcapitata</name>
    <dbReference type="NCBI Taxonomy" id="307507"/>
    <lineage>
        <taxon>Eukaryota</taxon>
        <taxon>Viridiplantae</taxon>
        <taxon>Chlorophyta</taxon>
        <taxon>core chlorophytes</taxon>
        <taxon>Chlorophyceae</taxon>
        <taxon>CS clade</taxon>
        <taxon>Sphaeropleales</taxon>
        <taxon>Selenastraceae</taxon>
        <taxon>Raphidocelis</taxon>
    </lineage>
</organism>
<name>A0A2V0NTA1_9CHLO</name>
<dbReference type="AlphaFoldDB" id="A0A2V0NTA1"/>
<dbReference type="InParanoid" id="A0A2V0NTA1"/>
<gene>
    <name evidence="3" type="ORF">Rsub_03535</name>
</gene>
<protein>
    <submittedName>
        <fullName evidence="3">Uncharacterized protein</fullName>
    </submittedName>
</protein>
<comment type="caution">
    <text evidence="3">The sequence shown here is derived from an EMBL/GenBank/DDBJ whole genome shotgun (WGS) entry which is preliminary data.</text>
</comment>
<feature type="transmembrane region" description="Helical" evidence="2">
    <location>
        <begin position="303"/>
        <end position="322"/>
    </location>
</feature>
<dbReference type="OrthoDB" id="534847at2759"/>
<evidence type="ECO:0000313" key="4">
    <source>
        <dbReference type="Proteomes" id="UP000247498"/>
    </source>
</evidence>
<evidence type="ECO:0000256" key="1">
    <source>
        <dbReference type="SAM" id="MobiDB-lite"/>
    </source>
</evidence>
<sequence length="357" mass="35781">MKSLRILARTAGALPPCAARARMRLPPPAVPLPQRPAARRAPRHAPAAAGGAAGAAGPDSASGGVLPTACAVLAAGALAKAALGAAAPQLLLSFSLGAAAVTPLNTALTGAAAAVGWIYAAWLLALREAALHGRLASDTYKRLSLGMLGLAAVIAELRVRCAHTGAFEAGPFGSDLMLIITIAAVSAVALLASKLYSAGSGGRSPLEDARAAAAGVVAGVAACLQRPANIYSAAYAFHALTSLLGFCLLYPTSLAPLLPGGVDALGYYLSRAIGAGMLLQGVTAFTLKDAADRGRLGASTFKLLNLALMVTLLQQAWCMWSLSGAGVALQPALWRFGLAKTALVAAVCGAALAFESK</sequence>
<keyword evidence="2" id="KW-0812">Transmembrane</keyword>
<reference evidence="3 4" key="1">
    <citation type="journal article" date="2018" name="Sci. Rep.">
        <title>Raphidocelis subcapitata (=Pseudokirchneriella subcapitata) provides an insight into genome evolution and environmental adaptations in the Sphaeropleales.</title>
        <authorList>
            <person name="Suzuki S."/>
            <person name="Yamaguchi H."/>
            <person name="Nakajima N."/>
            <person name="Kawachi M."/>
        </authorList>
    </citation>
    <scope>NUCLEOTIDE SEQUENCE [LARGE SCALE GENOMIC DNA]</scope>
    <source>
        <strain evidence="3 4">NIES-35</strain>
    </source>
</reference>
<evidence type="ECO:0000313" key="3">
    <source>
        <dbReference type="EMBL" id="GBF90539.1"/>
    </source>
</evidence>
<dbReference type="Proteomes" id="UP000247498">
    <property type="component" value="Unassembled WGS sequence"/>
</dbReference>
<feature type="transmembrane region" description="Helical" evidence="2">
    <location>
        <begin position="177"/>
        <end position="196"/>
    </location>
</feature>
<feature type="region of interest" description="Disordered" evidence="1">
    <location>
        <begin position="25"/>
        <end position="53"/>
    </location>
</feature>
<feature type="compositionally biased region" description="Low complexity" evidence="1">
    <location>
        <begin position="44"/>
        <end position="53"/>
    </location>
</feature>
<proteinExistence type="predicted"/>
<feature type="compositionally biased region" description="Pro residues" evidence="1">
    <location>
        <begin position="25"/>
        <end position="34"/>
    </location>
</feature>